<name>A0ABQ4M6S5_9BACL</name>
<keyword evidence="2" id="KW-1185">Reference proteome</keyword>
<sequence>MTRLQGKIAIVTGVSRSGGIGAAICRALANEGASLFFTHLYDYDKEMNLNGGTDENWPDLFARELRQLGVQVAHMKMDLTVSGSASNLLDEVPVLPIPAGCPKK</sequence>
<dbReference type="SUPFAM" id="SSF51735">
    <property type="entry name" value="NAD(P)-binding Rossmann-fold domains"/>
    <property type="match status" value="1"/>
</dbReference>
<protein>
    <submittedName>
        <fullName evidence="1">Uncharacterized protein</fullName>
    </submittedName>
</protein>
<dbReference type="EMBL" id="BOSL01000001">
    <property type="protein sequence ID" value="GIP51130.1"/>
    <property type="molecule type" value="Genomic_DNA"/>
</dbReference>
<dbReference type="Gene3D" id="3.40.50.720">
    <property type="entry name" value="NAD(P)-binding Rossmann-like Domain"/>
    <property type="match status" value="1"/>
</dbReference>
<comment type="caution">
    <text evidence="1">The sequence shown here is derived from an EMBL/GenBank/DDBJ whole genome shotgun (WGS) entry which is preliminary data.</text>
</comment>
<organism evidence="1 2">
    <name type="scientific">Paenibacillus vini</name>
    <dbReference type="NCBI Taxonomy" id="1476024"/>
    <lineage>
        <taxon>Bacteria</taxon>
        <taxon>Bacillati</taxon>
        <taxon>Bacillota</taxon>
        <taxon>Bacilli</taxon>
        <taxon>Bacillales</taxon>
        <taxon>Paenibacillaceae</taxon>
        <taxon>Paenibacillus</taxon>
    </lineage>
</organism>
<reference evidence="1 2" key="1">
    <citation type="submission" date="2021-03" db="EMBL/GenBank/DDBJ databases">
        <title>Antimicrobial resistance genes in bacteria isolated from Japanese honey, and their potential for conferring macrolide and lincosamide resistance in the American foulbrood pathogen Paenibacillus larvae.</title>
        <authorList>
            <person name="Okamoto M."/>
            <person name="Kumagai M."/>
            <person name="Kanamori H."/>
            <person name="Takamatsu D."/>
        </authorList>
    </citation>
    <scope>NUCLEOTIDE SEQUENCE [LARGE SCALE GENOMIC DNA]</scope>
    <source>
        <strain evidence="1 2">J42TS3</strain>
    </source>
</reference>
<dbReference type="InterPro" id="IPR036291">
    <property type="entry name" value="NAD(P)-bd_dom_sf"/>
</dbReference>
<dbReference type="Proteomes" id="UP000679992">
    <property type="component" value="Unassembled WGS sequence"/>
</dbReference>
<proteinExistence type="predicted"/>
<evidence type="ECO:0000313" key="2">
    <source>
        <dbReference type="Proteomes" id="UP000679992"/>
    </source>
</evidence>
<evidence type="ECO:0000313" key="1">
    <source>
        <dbReference type="EMBL" id="GIP51130.1"/>
    </source>
</evidence>
<accession>A0ABQ4M6S5</accession>
<gene>
    <name evidence="1" type="ORF">J42TS3_01650</name>
</gene>